<dbReference type="InterPro" id="IPR002509">
    <property type="entry name" value="NODB_dom"/>
</dbReference>
<dbReference type="EMBL" id="JAKRYL010000033">
    <property type="protein sequence ID" value="MCL7749604.1"/>
    <property type="molecule type" value="Genomic_DNA"/>
</dbReference>
<dbReference type="GO" id="GO:0016810">
    <property type="term" value="F:hydrolase activity, acting on carbon-nitrogen (but not peptide) bonds"/>
    <property type="evidence" value="ECO:0007669"/>
    <property type="project" value="InterPro"/>
</dbReference>
<dbReference type="InterPro" id="IPR037950">
    <property type="entry name" value="PgdA-like"/>
</dbReference>
<dbReference type="PANTHER" id="PTHR47561">
    <property type="entry name" value="POLYSACCHARIDE DEACETYLASE FAMILY PROTEIN (AFU_ORTHOLOGUE AFUA_6G05030)"/>
    <property type="match status" value="1"/>
</dbReference>
<evidence type="ECO:0000313" key="2">
    <source>
        <dbReference type="EMBL" id="MCL7749604.1"/>
    </source>
</evidence>
<feature type="domain" description="NodB homology" evidence="1">
    <location>
        <begin position="15"/>
        <end position="283"/>
    </location>
</feature>
<keyword evidence="3" id="KW-1185">Reference proteome</keyword>
<name>A0A9X2I9R8_9BACI</name>
<accession>A0A9X2I9R8</accession>
<dbReference type="PROSITE" id="PS51677">
    <property type="entry name" value="NODB"/>
    <property type="match status" value="1"/>
</dbReference>
<dbReference type="AlphaFoldDB" id="A0A9X2I9R8"/>
<organism evidence="2 3">
    <name type="scientific">Halalkalibacter alkaliphilus</name>
    <dbReference type="NCBI Taxonomy" id="2917993"/>
    <lineage>
        <taxon>Bacteria</taxon>
        <taxon>Bacillati</taxon>
        <taxon>Bacillota</taxon>
        <taxon>Bacilli</taxon>
        <taxon>Bacillales</taxon>
        <taxon>Bacillaceae</taxon>
        <taxon>Halalkalibacter</taxon>
    </lineage>
</organism>
<dbReference type="Proteomes" id="UP001139150">
    <property type="component" value="Unassembled WGS sequence"/>
</dbReference>
<dbReference type="CDD" id="cd10938">
    <property type="entry name" value="CE4_HpPgdA_like"/>
    <property type="match status" value="1"/>
</dbReference>
<dbReference type="Gene3D" id="3.20.20.370">
    <property type="entry name" value="Glycoside hydrolase/deacetylase"/>
    <property type="match status" value="1"/>
</dbReference>
<dbReference type="Pfam" id="PF01522">
    <property type="entry name" value="Polysacc_deac_1"/>
    <property type="match status" value="1"/>
</dbReference>
<evidence type="ECO:0000259" key="1">
    <source>
        <dbReference type="PROSITE" id="PS51677"/>
    </source>
</evidence>
<protein>
    <submittedName>
        <fullName evidence="2">Polysaccharide deacetylase</fullName>
    </submittedName>
</protein>
<proteinExistence type="predicted"/>
<dbReference type="PANTHER" id="PTHR47561:SF1">
    <property type="entry name" value="POLYSACCHARIDE DEACETYLASE FAMILY PROTEIN (AFU_ORTHOLOGUE AFUA_6G05030)"/>
    <property type="match status" value="1"/>
</dbReference>
<gene>
    <name evidence="2" type="ORF">MF646_21025</name>
</gene>
<comment type="caution">
    <text evidence="2">The sequence shown here is derived from an EMBL/GenBank/DDBJ whole genome shotgun (WGS) entry which is preliminary data.</text>
</comment>
<sequence length="283" mass="32514">MNQGTVCLTFDFDAISIWLSRNLTSPTPVSRGEFGVVAVPRILHLLEKKGIKTTWFIPGHTIDTYPDVCKEIARAGHEVALHGYAHENNTKLDAKTEEEILIKSLDSFRNILNVEPKGYRAPAWDFSPHTVGILQKYQISYDSSLMGHDYQPFYCRTGDNITWDKGVEFGEETDIVELPVSWSLDDYPQFEYVRMENLLMPGLRSADSVFENWTDDVRYMLRDFENGVLVATFHPQVIGRGHRMLGLEKWLDELQTLPVRFERMDTICEKVKSGDIFGKYNPI</sequence>
<dbReference type="SUPFAM" id="SSF88713">
    <property type="entry name" value="Glycoside hydrolase/deacetylase"/>
    <property type="match status" value="1"/>
</dbReference>
<dbReference type="InterPro" id="IPR011330">
    <property type="entry name" value="Glyco_hydro/deAcase_b/a-brl"/>
</dbReference>
<reference evidence="2" key="1">
    <citation type="submission" date="2022-02" db="EMBL/GenBank/DDBJ databases">
        <title>Halalkalibacter sp. nov. isolated from Lonar Lake, India.</title>
        <authorList>
            <person name="Joshi A."/>
            <person name="Thite S."/>
            <person name="Lodha T."/>
        </authorList>
    </citation>
    <scope>NUCLEOTIDE SEQUENCE</scope>
    <source>
        <strain evidence="2">MEB205</strain>
    </source>
</reference>
<evidence type="ECO:0000313" key="3">
    <source>
        <dbReference type="Proteomes" id="UP001139150"/>
    </source>
</evidence>
<dbReference type="GO" id="GO:0005975">
    <property type="term" value="P:carbohydrate metabolic process"/>
    <property type="evidence" value="ECO:0007669"/>
    <property type="project" value="InterPro"/>
</dbReference>
<dbReference type="RefSeq" id="WP_250098464.1">
    <property type="nucleotide sequence ID" value="NZ_JAKRYL010000033.1"/>
</dbReference>